<gene>
    <name evidence="1" type="ORF">DM860_017552</name>
</gene>
<proteinExistence type="predicted"/>
<name>A0A328DUE2_9ASTE</name>
<comment type="caution">
    <text evidence="1">The sequence shown here is derived from an EMBL/GenBank/DDBJ whole genome shotgun (WGS) entry which is preliminary data.</text>
</comment>
<dbReference type="AlphaFoldDB" id="A0A328DUE2"/>
<keyword evidence="2" id="KW-1185">Reference proteome</keyword>
<dbReference type="Pfam" id="PF00067">
    <property type="entry name" value="p450"/>
    <property type="match status" value="1"/>
</dbReference>
<evidence type="ECO:0000313" key="2">
    <source>
        <dbReference type="Proteomes" id="UP000249390"/>
    </source>
</evidence>
<dbReference type="GO" id="GO:0020037">
    <property type="term" value="F:heme binding"/>
    <property type="evidence" value="ECO:0007669"/>
    <property type="project" value="InterPro"/>
</dbReference>
<dbReference type="SUPFAM" id="SSF48264">
    <property type="entry name" value="Cytochrome P450"/>
    <property type="match status" value="1"/>
</dbReference>
<reference evidence="1 2" key="1">
    <citation type="submission" date="2018-06" db="EMBL/GenBank/DDBJ databases">
        <title>The Genome of Cuscuta australis (Dodder) Provides Insight into the Evolution of Plant Parasitism.</title>
        <authorList>
            <person name="Liu H."/>
        </authorList>
    </citation>
    <scope>NUCLEOTIDE SEQUENCE [LARGE SCALE GENOMIC DNA]</scope>
    <source>
        <strain evidence="2">cv. Yunnan</strain>
        <tissue evidence="1">Vines</tissue>
    </source>
</reference>
<dbReference type="InterPro" id="IPR001128">
    <property type="entry name" value="Cyt_P450"/>
</dbReference>
<dbReference type="Gene3D" id="1.10.630.10">
    <property type="entry name" value="Cytochrome P450"/>
    <property type="match status" value="1"/>
</dbReference>
<protein>
    <recommendedName>
        <fullName evidence="3">Cytochrome P450</fullName>
    </recommendedName>
</protein>
<dbReference type="InterPro" id="IPR036396">
    <property type="entry name" value="Cyt_P450_sf"/>
</dbReference>
<evidence type="ECO:0000313" key="1">
    <source>
        <dbReference type="EMBL" id="RAL49272.1"/>
    </source>
</evidence>
<dbReference type="EMBL" id="NQVE01000083">
    <property type="protein sequence ID" value="RAL49272.1"/>
    <property type="molecule type" value="Genomic_DNA"/>
</dbReference>
<organism evidence="1 2">
    <name type="scientific">Cuscuta australis</name>
    <dbReference type="NCBI Taxonomy" id="267555"/>
    <lineage>
        <taxon>Eukaryota</taxon>
        <taxon>Viridiplantae</taxon>
        <taxon>Streptophyta</taxon>
        <taxon>Embryophyta</taxon>
        <taxon>Tracheophyta</taxon>
        <taxon>Spermatophyta</taxon>
        <taxon>Magnoliopsida</taxon>
        <taxon>eudicotyledons</taxon>
        <taxon>Gunneridae</taxon>
        <taxon>Pentapetalae</taxon>
        <taxon>asterids</taxon>
        <taxon>lamiids</taxon>
        <taxon>Solanales</taxon>
        <taxon>Convolvulaceae</taxon>
        <taxon>Cuscuteae</taxon>
        <taxon>Cuscuta</taxon>
        <taxon>Cuscuta subgen. Grammica</taxon>
        <taxon>Cuscuta sect. Cleistogrammica</taxon>
    </lineage>
</organism>
<dbReference type="PANTHER" id="PTHR24299">
    <property type="entry name" value="CYTOCHROME P450 FAMILY 1"/>
    <property type="match status" value="1"/>
</dbReference>
<accession>A0A328DUE2</accession>
<evidence type="ECO:0008006" key="3">
    <source>
        <dbReference type="Google" id="ProtNLM"/>
    </source>
</evidence>
<dbReference type="PANTHER" id="PTHR24299:SF59">
    <property type="entry name" value="CYTOCHROME P450 SUPERFAMILY PROTEIN"/>
    <property type="match status" value="1"/>
</dbReference>
<dbReference type="Proteomes" id="UP000249390">
    <property type="component" value="Unassembled WGS sequence"/>
</dbReference>
<sequence length="215" mass="24061">MVWISLIIIALGLDNVLDYPSISVAVLIGLTLFHVLRWLTNRGKLPPGPFPLPVIGNLHLIGGKWHHQGLARLAEKYGPVMNLKLGTVNTVIISSAAVAREALQKDSSLSSCRPLPNALAGGLNYLGNSVVWLPVSPKWRALRKLVHSNIFSPLSLDSNQHLRDRKIRDLILHYQMKSQVNFLAWCHKNFQGEGSLRMLCWLQKPNQRNDSRKSS</sequence>
<dbReference type="GO" id="GO:0005506">
    <property type="term" value="F:iron ion binding"/>
    <property type="evidence" value="ECO:0007669"/>
    <property type="project" value="InterPro"/>
</dbReference>
<dbReference type="GO" id="GO:0016705">
    <property type="term" value="F:oxidoreductase activity, acting on paired donors, with incorporation or reduction of molecular oxygen"/>
    <property type="evidence" value="ECO:0007669"/>
    <property type="project" value="InterPro"/>
</dbReference>
<dbReference type="GO" id="GO:0004497">
    <property type="term" value="F:monooxygenase activity"/>
    <property type="evidence" value="ECO:0007669"/>
    <property type="project" value="InterPro"/>
</dbReference>